<reference evidence="2 3" key="1">
    <citation type="submission" date="2020-10" db="EMBL/GenBank/DDBJ databases">
        <title>The Coptis chinensis genome and diversification of protoberbering-type alkaloids.</title>
        <authorList>
            <person name="Wang B."/>
            <person name="Shu S."/>
            <person name="Song C."/>
            <person name="Liu Y."/>
        </authorList>
    </citation>
    <scope>NUCLEOTIDE SEQUENCE [LARGE SCALE GENOMIC DNA]</scope>
    <source>
        <strain evidence="2">HL-2020</strain>
        <tissue evidence="2">Leaf</tissue>
    </source>
</reference>
<organism evidence="2 3">
    <name type="scientific">Coptis chinensis</name>
    <dbReference type="NCBI Taxonomy" id="261450"/>
    <lineage>
        <taxon>Eukaryota</taxon>
        <taxon>Viridiplantae</taxon>
        <taxon>Streptophyta</taxon>
        <taxon>Embryophyta</taxon>
        <taxon>Tracheophyta</taxon>
        <taxon>Spermatophyta</taxon>
        <taxon>Magnoliopsida</taxon>
        <taxon>Ranunculales</taxon>
        <taxon>Ranunculaceae</taxon>
        <taxon>Coptidoideae</taxon>
        <taxon>Coptis</taxon>
    </lineage>
</organism>
<comment type="caution">
    <text evidence="2">The sequence shown here is derived from an EMBL/GenBank/DDBJ whole genome shotgun (WGS) entry which is preliminary data.</text>
</comment>
<dbReference type="AlphaFoldDB" id="A0A835M5L6"/>
<evidence type="ECO:0000256" key="1">
    <source>
        <dbReference type="SAM" id="MobiDB-lite"/>
    </source>
</evidence>
<gene>
    <name evidence="2" type="ORF">IFM89_035216</name>
</gene>
<evidence type="ECO:0000313" key="3">
    <source>
        <dbReference type="Proteomes" id="UP000631114"/>
    </source>
</evidence>
<sequence length="172" mass="19057">MYLISVVRDEEEQQGNEDDDSNEFETPQVVEEINEKKEVGRDVSRNNPLPCGNGTSSDITIQSLNQSWIPCIVSLSGESGDGVDCAVCRGVERELFQQISSGMGSCQGIISPDRVMSLLFVPYPPHSSQFSVSNKIFILFVVAKMQNKICSCDVSRQIEATLGEVNRAQRRH</sequence>
<name>A0A835M5L6_9MAGN</name>
<proteinExistence type="predicted"/>
<feature type="compositionally biased region" description="Acidic residues" evidence="1">
    <location>
        <begin position="9"/>
        <end position="23"/>
    </location>
</feature>
<feature type="region of interest" description="Disordered" evidence="1">
    <location>
        <begin position="1"/>
        <end position="27"/>
    </location>
</feature>
<keyword evidence="3" id="KW-1185">Reference proteome</keyword>
<dbReference type="EMBL" id="JADFTS010000003">
    <property type="protein sequence ID" value="KAF9617272.1"/>
    <property type="molecule type" value="Genomic_DNA"/>
</dbReference>
<evidence type="ECO:0000313" key="2">
    <source>
        <dbReference type="EMBL" id="KAF9617272.1"/>
    </source>
</evidence>
<accession>A0A835M5L6</accession>
<dbReference type="Proteomes" id="UP000631114">
    <property type="component" value="Unassembled WGS sequence"/>
</dbReference>
<protein>
    <submittedName>
        <fullName evidence="2">Uncharacterized protein</fullName>
    </submittedName>
</protein>